<dbReference type="Xenbase" id="XB-GENE-17339598">
    <property type="gene designation" value="blnk.S"/>
</dbReference>
<keyword evidence="1" id="KW-0727">SH2 domain</keyword>
<dbReference type="GeneID" id="108697405"/>
<feature type="region of interest" description="Disordered" evidence="2">
    <location>
        <begin position="54"/>
        <end position="411"/>
    </location>
</feature>
<dbReference type="Bgee" id="108697405">
    <property type="expression patterns" value="Expressed in intestine and 8 other cell types or tissues"/>
</dbReference>
<dbReference type="InterPro" id="IPR036860">
    <property type="entry name" value="SH2_dom_sf"/>
</dbReference>
<gene>
    <name evidence="4 5" type="primary">blnk.S</name>
</gene>
<dbReference type="OrthoDB" id="10044490at2759"/>
<feature type="compositionally biased region" description="Acidic residues" evidence="2">
    <location>
        <begin position="313"/>
        <end position="325"/>
    </location>
</feature>
<evidence type="ECO:0000313" key="5">
    <source>
        <dbReference type="Xenbase" id="XB-GENE-17339598"/>
    </source>
</evidence>
<dbReference type="Proteomes" id="UP000186698">
    <property type="component" value="Chromosome 7S"/>
</dbReference>
<evidence type="ECO:0000256" key="1">
    <source>
        <dbReference type="ARBA" id="ARBA00022999"/>
    </source>
</evidence>
<dbReference type="AGR" id="Xenbase:XB-GENE-17339598"/>
<feature type="compositionally biased region" description="Acidic residues" evidence="2">
    <location>
        <begin position="77"/>
        <end position="91"/>
    </location>
</feature>
<dbReference type="SMART" id="SM00252">
    <property type="entry name" value="SH2"/>
    <property type="match status" value="1"/>
</dbReference>
<reference evidence="4" key="1">
    <citation type="submission" date="2025-08" db="UniProtKB">
        <authorList>
            <consortium name="RefSeq"/>
        </authorList>
    </citation>
    <scope>IDENTIFICATION</scope>
    <source>
        <strain evidence="4">J_2021</strain>
        <tissue evidence="4">Erythrocytes</tissue>
    </source>
</reference>
<dbReference type="GO" id="GO:0035556">
    <property type="term" value="P:intracellular signal transduction"/>
    <property type="evidence" value="ECO:0000318"/>
    <property type="project" value="GO_Central"/>
</dbReference>
<dbReference type="GO" id="GO:0007169">
    <property type="term" value="P:cell surface receptor protein tyrosine kinase signaling pathway"/>
    <property type="evidence" value="ECO:0000318"/>
    <property type="project" value="GO_Central"/>
</dbReference>
<keyword evidence="3" id="KW-1185">Reference proteome</keyword>
<evidence type="ECO:0000313" key="3">
    <source>
        <dbReference type="Proteomes" id="UP000186698"/>
    </source>
</evidence>
<dbReference type="Gene3D" id="3.30.505.10">
    <property type="entry name" value="SH2 domain"/>
    <property type="match status" value="1"/>
</dbReference>
<feature type="compositionally biased region" description="Polar residues" evidence="2">
    <location>
        <begin position="210"/>
        <end position="229"/>
    </location>
</feature>
<feature type="compositionally biased region" description="Polar residues" evidence="2">
    <location>
        <begin position="260"/>
        <end position="272"/>
    </location>
</feature>
<dbReference type="AlphaFoldDB" id="A0A1L8FEE8"/>
<dbReference type="GO" id="GO:0005737">
    <property type="term" value="C:cytoplasm"/>
    <property type="evidence" value="ECO:0000318"/>
    <property type="project" value="GO_Central"/>
</dbReference>
<dbReference type="KEGG" id="xla:108697405"/>
<dbReference type="PROSITE" id="PS50001">
    <property type="entry name" value="SH2"/>
    <property type="match status" value="1"/>
</dbReference>
<dbReference type="STRING" id="8355.A0A1L8FEE8"/>
<protein>
    <submittedName>
        <fullName evidence="4">B-cell linker protein isoform X1</fullName>
    </submittedName>
</protein>
<feature type="compositionally biased region" description="Pro residues" evidence="2">
    <location>
        <begin position="196"/>
        <end position="205"/>
    </location>
</feature>
<evidence type="ECO:0000313" key="4">
    <source>
        <dbReference type="RefSeq" id="XP_018082906.1"/>
    </source>
</evidence>
<dbReference type="CDD" id="cd09929">
    <property type="entry name" value="SH2_BLNK_SLP-76"/>
    <property type="match status" value="1"/>
</dbReference>
<proteinExistence type="predicted"/>
<dbReference type="CTD" id="108697405"/>
<dbReference type="RefSeq" id="XP_018082906.1">
    <property type="nucleotide sequence ID" value="XM_018227417.2"/>
</dbReference>
<dbReference type="InterPro" id="IPR051751">
    <property type="entry name" value="Immunoreceptor_sig_adapters"/>
</dbReference>
<feature type="compositionally biased region" description="Polar residues" evidence="2">
    <location>
        <begin position="125"/>
        <end position="134"/>
    </location>
</feature>
<feature type="compositionally biased region" description="Acidic residues" evidence="2">
    <location>
        <begin position="230"/>
        <end position="245"/>
    </location>
</feature>
<dbReference type="SUPFAM" id="SSF55550">
    <property type="entry name" value="SH2 domain"/>
    <property type="match status" value="1"/>
</dbReference>
<organism evidence="3 4">
    <name type="scientific">Xenopus laevis</name>
    <name type="common">African clawed frog</name>
    <dbReference type="NCBI Taxonomy" id="8355"/>
    <lineage>
        <taxon>Eukaryota</taxon>
        <taxon>Metazoa</taxon>
        <taxon>Chordata</taxon>
        <taxon>Craniata</taxon>
        <taxon>Vertebrata</taxon>
        <taxon>Euteleostomi</taxon>
        <taxon>Amphibia</taxon>
        <taxon>Batrachia</taxon>
        <taxon>Anura</taxon>
        <taxon>Pipoidea</taxon>
        <taxon>Pipidae</taxon>
        <taxon>Xenopodinae</taxon>
        <taxon>Xenopus</taxon>
        <taxon>Xenopus</taxon>
    </lineage>
</organism>
<sequence>MDKFKEISAPAGQKLRKLQKIVHDIKKNDGGIMKQIKKFQNDQVALFCKTGKETWDRMKSKSPPPPTVPQRDYVLGDGEEELDEWSDESDSEYVNPDPQSDSETYVEPSEEDDNYEPPPTEPVKTLSSSFTFNSAAGGYADKQGSRQLPSIPDQASKTSMRLQPNANQTFPKVSPPLPNQRLHNGTNALPLSVPKPLLPKKPVTPRPHAMSQNQSASKKSITPPKQQQYLDEEEYIVPEDEEDNYIEPTQDPPCPPPVVNRTSKPVTPTLGENHSHTPALYEVPESEQKPPSPVKRNSIPLPRLNSSQKAEPACEDEYEACDEPETLAVGNRKNTPNTPSPLPRKSKPLPAWPQKTGEFSPRDANSNNGKPTAADRNRKPSVGANLPPLPHSAQKAPIPLPKTNMQKPPDVPSRYVINPSRKSSHSSPEEEAGVLNKEWFAASCDRKKAEEALYTSCKDGSFLVRQSSGQDPKQPYTLVVFYNRKVYNIPVRFIEETRQYALGREKSGEEKFSSVAEMIMSHQRMPLVLIDSQNNTKDSTKLRQAIKVL</sequence>
<dbReference type="OMA" id="ELLEDEX"/>
<feature type="compositionally biased region" description="Polar residues" evidence="2">
    <location>
        <begin position="145"/>
        <end position="171"/>
    </location>
</feature>
<name>A0A1L8FEE8_XENLA</name>
<accession>A0A1L8FEE8</accession>
<dbReference type="FunFam" id="3.30.505.10:FF:000016">
    <property type="entry name" value="B-cell linker protein isoform 2"/>
    <property type="match status" value="1"/>
</dbReference>
<dbReference type="PANTHER" id="PTHR14098">
    <property type="entry name" value="SH2 DOMAIN CONTAINING PROTEIN"/>
    <property type="match status" value="1"/>
</dbReference>
<dbReference type="PANTHER" id="PTHR14098:SF3">
    <property type="entry name" value="B-CELL LINKER PROTEIN"/>
    <property type="match status" value="1"/>
</dbReference>
<dbReference type="InterPro" id="IPR000980">
    <property type="entry name" value="SH2"/>
</dbReference>
<dbReference type="PaxDb" id="8355-A0A1L8FEE8"/>
<dbReference type="Pfam" id="PF00017">
    <property type="entry name" value="SH2"/>
    <property type="match status" value="1"/>
</dbReference>
<evidence type="ECO:0000256" key="2">
    <source>
        <dbReference type="SAM" id="MobiDB-lite"/>
    </source>
</evidence>